<dbReference type="EMBL" id="CP023694">
    <property type="protein sequence ID" value="QEV28651.1"/>
    <property type="molecule type" value="Genomic_DNA"/>
</dbReference>
<evidence type="ECO:0000256" key="1">
    <source>
        <dbReference type="SAM" id="MobiDB-lite"/>
    </source>
</evidence>
<evidence type="ECO:0000313" key="3">
    <source>
        <dbReference type="Proteomes" id="UP000326598"/>
    </source>
</evidence>
<proteinExistence type="predicted"/>
<name>A0A5J6ICC8_STRC4</name>
<evidence type="ECO:0000313" key="2">
    <source>
        <dbReference type="EMBL" id="QEV28651.1"/>
    </source>
</evidence>
<accession>A0A5J6ICC8</accession>
<protein>
    <submittedName>
        <fullName evidence="2">Uncharacterized protein</fullName>
    </submittedName>
</protein>
<organism evidence="2 3">
    <name type="scientific">Streptomyces coeruleorubidus</name>
    <dbReference type="NCBI Taxonomy" id="116188"/>
    <lineage>
        <taxon>Bacteria</taxon>
        <taxon>Bacillati</taxon>
        <taxon>Actinomycetota</taxon>
        <taxon>Actinomycetes</taxon>
        <taxon>Kitasatosporales</taxon>
        <taxon>Streptomycetaceae</taxon>
        <taxon>Streptomyces</taxon>
    </lineage>
</organism>
<reference evidence="2 3" key="1">
    <citation type="submission" date="2017-09" db="EMBL/GenBank/DDBJ databases">
        <authorList>
            <person name="Lee N."/>
            <person name="Cho B.-K."/>
        </authorList>
    </citation>
    <scope>NUCLEOTIDE SEQUENCE [LARGE SCALE GENOMIC DNA]</scope>
    <source>
        <strain evidence="2 3">ATCC 13740</strain>
    </source>
</reference>
<sequence>MPRLPNSAEISASTAAPVPAPTTRASPRAVPADGWIPPVPVKLQAMPRPSRSNTAAAAQPCLVARRPYPASPSRARTAGPIAVSTPVASAEGTQLNEA</sequence>
<feature type="compositionally biased region" description="Low complexity" evidence="1">
    <location>
        <begin position="11"/>
        <end position="32"/>
    </location>
</feature>
<gene>
    <name evidence="2" type="ORF">CP976_34060</name>
</gene>
<feature type="region of interest" description="Disordered" evidence="1">
    <location>
        <begin position="67"/>
        <end position="98"/>
    </location>
</feature>
<dbReference type="AlphaFoldDB" id="A0A5J6ICC8"/>
<dbReference type="Proteomes" id="UP000326598">
    <property type="component" value="Chromosome"/>
</dbReference>
<dbReference type="KEGG" id="scoe:CP976_34060"/>
<feature type="region of interest" description="Disordered" evidence="1">
    <location>
        <begin position="1"/>
        <end position="35"/>
    </location>
</feature>
<feature type="compositionally biased region" description="Low complexity" evidence="1">
    <location>
        <begin position="67"/>
        <end position="78"/>
    </location>
</feature>